<reference evidence="2" key="1">
    <citation type="journal article" date="2020" name="Nature">
        <title>Giant virus diversity and host interactions through global metagenomics.</title>
        <authorList>
            <person name="Schulz F."/>
            <person name="Roux S."/>
            <person name="Paez-Espino D."/>
            <person name="Jungbluth S."/>
            <person name="Walsh D.A."/>
            <person name="Denef V.J."/>
            <person name="McMahon K.D."/>
            <person name="Konstantinidis K.T."/>
            <person name="Eloe-Fadrosh E.A."/>
            <person name="Kyrpides N.C."/>
            <person name="Woyke T."/>
        </authorList>
    </citation>
    <scope>NUCLEOTIDE SEQUENCE</scope>
    <source>
        <strain evidence="2">GVMAG-M-3300021185-45</strain>
    </source>
</reference>
<proteinExistence type="predicted"/>
<sequence>MLKLFFILIVFLLGLYFTCNYSSKQVIEGFDVSKTGCPNILIQKGTEIYLHNSRQAKIPGVNPIKFNNLEEYTQFVDWQRSQNINCPVLFLQHSYDAQGKSVYTFRPSPTDPQGGLPPTLTYGSDAQAIPLSAQKPPQTKLVDASRDDDPYNENSYPGFDPMNMYEGQYTPLDKMYHEQEGKGKKSTNPMDTNWGGVSYTQGAIDAGYYAGDEVSIAIP</sequence>
<accession>A0A6C0CIP7</accession>
<name>A0A6C0CIP7_9ZZZZ</name>
<evidence type="ECO:0000256" key="1">
    <source>
        <dbReference type="SAM" id="MobiDB-lite"/>
    </source>
</evidence>
<feature type="region of interest" description="Disordered" evidence="1">
    <location>
        <begin position="104"/>
        <end position="163"/>
    </location>
</feature>
<organism evidence="2">
    <name type="scientific">viral metagenome</name>
    <dbReference type="NCBI Taxonomy" id="1070528"/>
    <lineage>
        <taxon>unclassified sequences</taxon>
        <taxon>metagenomes</taxon>
        <taxon>organismal metagenomes</taxon>
    </lineage>
</organism>
<dbReference type="AlphaFoldDB" id="A0A6C0CIP7"/>
<dbReference type="EMBL" id="MN739423">
    <property type="protein sequence ID" value="QHT04047.1"/>
    <property type="molecule type" value="Genomic_DNA"/>
</dbReference>
<protein>
    <submittedName>
        <fullName evidence="2">Uncharacterized protein</fullName>
    </submittedName>
</protein>
<evidence type="ECO:0000313" key="2">
    <source>
        <dbReference type="EMBL" id="QHT04047.1"/>
    </source>
</evidence>